<evidence type="ECO:0000256" key="4">
    <source>
        <dbReference type="ARBA" id="ARBA00022692"/>
    </source>
</evidence>
<reference evidence="9 10" key="1">
    <citation type="submission" date="2016-02" db="EMBL/GenBank/DDBJ databases">
        <authorList>
            <person name="Wen L."/>
            <person name="He K."/>
            <person name="Yang H."/>
        </authorList>
    </citation>
    <scope>NUCLEOTIDE SEQUENCE [LARGE SCALE GENOMIC DNA]</scope>
    <source>
        <strain evidence="9 10">CZ1127</strain>
    </source>
</reference>
<feature type="transmembrane region" description="Helical" evidence="7">
    <location>
        <begin position="149"/>
        <end position="167"/>
    </location>
</feature>
<dbReference type="STRING" id="1790137.AXE80_13890"/>
<dbReference type="Proteomes" id="UP000092967">
    <property type="component" value="Chromosome"/>
</dbReference>
<name>A0A1B1Y965_9FLAO</name>
<proteinExistence type="inferred from homology"/>
<comment type="similarity">
    <text evidence="2">Belongs to the UPF0126 family.</text>
</comment>
<evidence type="ECO:0000256" key="5">
    <source>
        <dbReference type="ARBA" id="ARBA00022989"/>
    </source>
</evidence>
<organism evidence="9 10">
    <name type="scientific">Wenyingzhuangia fucanilytica</name>
    <dbReference type="NCBI Taxonomy" id="1790137"/>
    <lineage>
        <taxon>Bacteria</taxon>
        <taxon>Pseudomonadati</taxon>
        <taxon>Bacteroidota</taxon>
        <taxon>Flavobacteriia</taxon>
        <taxon>Flavobacteriales</taxon>
        <taxon>Flavobacteriaceae</taxon>
        <taxon>Wenyingzhuangia</taxon>
    </lineage>
</organism>
<keyword evidence="4 7" id="KW-0812">Transmembrane</keyword>
<keyword evidence="10" id="KW-1185">Reference proteome</keyword>
<dbReference type="InterPro" id="IPR005115">
    <property type="entry name" value="Gly_transporter"/>
</dbReference>
<dbReference type="KEGG" id="wfu:AXE80_13890"/>
<dbReference type="RefSeq" id="WP_068828409.1">
    <property type="nucleotide sequence ID" value="NZ_CP014224.1"/>
</dbReference>
<comment type="subcellular location">
    <subcellularLocation>
        <location evidence="1">Cell membrane</location>
        <topology evidence="1">Multi-pass membrane protein</topology>
    </subcellularLocation>
</comment>
<evidence type="ECO:0000313" key="10">
    <source>
        <dbReference type="Proteomes" id="UP000092967"/>
    </source>
</evidence>
<feature type="transmembrane region" description="Helical" evidence="7">
    <location>
        <begin position="32"/>
        <end position="52"/>
    </location>
</feature>
<feature type="transmembrane region" description="Helical" evidence="7">
    <location>
        <begin position="6"/>
        <end position="25"/>
    </location>
</feature>
<dbReference type="GO" id="GO:0005886">
    <property type="term" value="C:plasma membrane"/>
    <property type="evidence" value="ECO:0007669"/>
    <property type="project" value="UniProtKB-SubCell"/>
</dbReference>
<keyword evidence="6 7" id="KW-0472">Membrane</keyword>
<gene>
    <name evidence="9" type="ORF">AXE80_13890</name>
</gene>
<accession>A0A1B1Y965</accession>
<feature type="domain" description="Glycine transporter" evidence="8">
    <location>
        <begin position="7"/>
        <end position="80"/>
    </location>
</feature>
<dbReference type="PANTHER" id="PTHR30506">
    <property type="entry name" value="INNER MEMBRANE PROTEIN"/>
    <property type="match status" value="1"/>
</dbReference>
<dbReference type="PANTHER" id="PTHR30506:SF3">
    <property type="entry name" value="UPF0126 INNER MEMBRANE PROTEIN YADS-RELATED"/>
    <property type="match status" value="1"/>
</dbReference>
<protein>
    <recommendedName>
        <fullName evidence="8">Glycine transporter domain-containing protein</fullName>
    </recommendedName>
</protein>
<dbReference type="AlphaFoldDB" id="A0A1B1Y965"/>
<evidence type="ECO:0000313" key="9">
    <source>
        <dbReference type="EMBL" id="ANW97317.1"/>
    </source>
</evidence>
<sequence>MDTIIEYINISGSFVFAVSGALIAMKKRLDPFGVLIVAFITAVGGGTLRDILIDRQVFWLYNNSIIYAVITGATVAMIFKSKMNFFSKPIFFYDALGLGLFSITGVQIGLEADLSSSICILLGTVTGVFGGVLRDVVVNRIPVVFKKEIYATASILGGFLYLFLMKLEVPNPYLQIAPILFIIIIRLTAVFFNISLPSIYKDKLKHG</sequence>
<evidence type="ECO:0000256" key="6">
    <source>
        <dbReference type="ARBA" id="ARBA00023136"/>
    </source>
</evidence>
<evidence type="ECO:0000256" key="7">
    <source>
        <dbReference type="SAM" id="Phobius"/>
    </source>
</evidence>
<feature type="transmembrane region" description="Helical" evidence="7">
    <location>
        <begin position="173"/>
        <end position="196"/>
    </location>
</feature>
<feature type="transmembrane region" description="Helical" evidence="7">
    <location>
        <begin position="91"/>
        <end position="108"/>
    </location>
</feature>
<dbReference type="EMBL" id="CP014224">
    <property type="protein sequence ID" value="ANW97317.1"/>
    <property type="molecule type" value="Genomic_DNA"/>
</dbReference>
<dbReference type="Pfam" id="PF03458">
    <property type="entry name" value="Gly_transporter"/>
    <property type="match status" value="2"/>
</dbReference>
<keyword evidence="3" id="KW-1003">Cell membrane</keyword>
<evidence type="ECO:0000256" key="1">
    <source>
        <dbReference type="ARBA" id="ARBA00004651"/>
    </source>
</evidence>
<keyword evidence="5 7" id="KW-1133">Transmembrane helix</keyword>
<feature type="transmembrane region" description="Helical" evidence="7">
    <location>
        <begin position="114"/>
        <end position="137"/>
    </location>
</feature>
<evidence type="ECO:0000259" key="8">
    <source>
        <dbReference type="Pfam" id="PF03458"/>
    </source>
</evidence>
<evidence type="ECO:0000256" key="3">
    <source>
        <dbReference type="ARBA" id="ARBA00022475"/>
    </source>
</evidence>
<feature type="domain" description="Glycine transporter" evidence="8">
    <location>
        <begin position="92"/>
        <end position="165"/>
    </location>
</feature>
<feature type="transmembrane region" description="Helical" evidence="7">
    <location>
        <begin position="58"/>
        <end position="79"/>
    </location>
</feature>
<evidence type="ECO:0000256" key="2">
    <source>
        <dbReference type="ARBA" id="ARBA00008193"/>
    </source>
</evidence>